<dbReference type="InterPro" id="IPR034122">
    <property type="entry name" value="Retropepsin-like_bacterial"/>
</dbReference>
<accession>A0A3B0XCQ4</accession>
<dbReference type="Pfam" id="PF13975">
    <property type="entry name" value="gag-asp_proteas"/>
    <property type="match status" value="1"/>
</dbReference>
<dbReference type="AlphaFoldDB" id="A0A3B0XCQ4"/>
<proteinExistence type="predicted"/>
<dbReference type="InterPro" id="IPR011969">
    <property type="entry name" value="Clan_AA_Asp_peptidase_C"/>
</dbReference>
<keyword evidence="1" id="KW-0378">Hydrolase</keyword>
<name>A0A3B0XCQ4_9ZZZZ</name>
<dbReference type="EMBL" id="UOFH01000176">
    <property type="protein sequence ID" value="VAW61212.1"/>
    <property type="molecule type" value="Genomic_DNA"/>
</dbReference>
<dbReference type="CDD" id="cd05483">
    <property type="entry name" value="retropepsin_like_bacteria"/>
    <property type="match status" value="1"/>
</dbReference>
<dbReference type="NCBIfam" id="TIGR02281">
    <property type="entry name" value="clan_AA_DTGA"/>
    <property type="match status" value="1"/>
</dbReference>
<reference evidence="1" key="1">
    <citation type="submission" date="2018-06" db="EMBL/GenBank/DDBJ databases">
        <authorList>
            <person name="Zhirakovskaya E."/>
        </authorList>
    </citation>
    <scope>NUCLEOTIDE SEQUENCE</scope>
</reference>
<evidence type="ECO:0000313" key="1">
    <source>
        <dbReference type="EMBL" id="VAW61212.1"/>
    </source>
</evidence>
<protein>
    <submittedName>
        <fullName evidence="1">Aspartyl protease</fullName>
    </submittedName>
</protein>
<keyword evidence="1" id="KW-0645">Protease</keyword>
<gene>
    <name evidence="1" type="ORF">MNBD_GAMMA08-1184</name>
</gene>
<dbReference type="SUPFAM" id="SSF50630">
    <property type="entry name" value="Acid proteases"/>
    <property type="match status" value="1"/>
</dbReference>
<dbReference type="InterPro" id="IPR021109">
    <property type="entry name" value="Peptidase_aspartic_dom_sf"/>
</dbReference>
<dbReference type="GO" id="GO:0006508">
    <property type="term" value="P:proteolysis"/>
    <property type="evidence" value="ECO:0007669"/>
    <property type="project" value="UniProtKB-KW"/>
</dbReference>
<sequence length="161" mass="17692">MLALMWIGIFIVLALLFSDILDKQNNPNQAVNTQVLSGNIKELVLTRNKMGHYVASGSINSEPVVFMLDTGATQVAIPDAIARRLNLSRGYQSYSNTANGTATVYLTKLDSISVGDITLHNVSAAIIPGYKSDEILLGMNFLKHFEFSQRGNTLTLRQYPD</sequence>
<organism evidence="1">
    <name type="scientific">hydrothermal vent metagenome</name>
    <dbReference type="NCBI Taxonomy" id="652676"/>
    <lineage>
        <taxon>unclassified sequences</taxon>
        <taxon>metagenomes</taxon>
        <taxon>ecological metagenomes</taxon>
    </lineage>
</organism>
<dbReference type="Gene3D" id="2.40.70.10">
    <property type="entry name" value="Acid Proteases"/>
    <property type="match status" value="1"/>
</dbReference>
<dbReference type="GO" id="GO:0008233">
    <property type="term" value="F:peptidase activity"/>
    <property type="evidence" value="ECO:0007669"/>
    <property type="project" value="UniProtKB-KW"/>
</dbReference>